<organism evidence="1 2">
    <name type="scientific">Marinitoga hydrogenitolerans (strain DSM 16785 / JCM 12826 / AT1271)</name>
    <dbReference type="NCBI Taxonomy" id="1122195"/>
    <lineage>
        <taxon>Bacteria</taxon>
        <taxon>Thermotogati</taxon>
        <taxon>Thermotogota</taxon>
        <taxon>Thermotogae</taxon>
        <taxon>Petrotogales</taxon>
        <taxon>Petrotogaceae</taxon>
        <taxon>Marinitoga</taxon>
    </lineage>
</organism>
<dbReference type="EMBL" id="FQUI01000005">
    <property type="protein sequence ID" value="SHE48214.1"/>
    <property type="molecule type" value="Genomic_DNA"/>
</dbReference>
<dbReference type="OrthoDB" id="45884at2"/>
<dbReference type="Proteomes" id="UP000184334">
    <property type="component" value="Unassembled WGS sequence"/>
</dbReference>
<sequence length="162" mass="19383">MFLELDDNLIFFKEDTIRTIDLRRQGKDVETLPFLIYSWTFDKELNLKNILQLKPWILKKILNKAIEGYLTITNINEKQLELFIKSTFISDKIIFTGFKEKEIEHLKQCLIAKNNIFDHRGNIINYPEAGGYLDQNAKYMYFLNIYRKVLIGKINEENNKRR</sequence>
<keyword evidence="2" id="KW-1185">Reference proteome</keyword>
<evidence type="ECO:0000313" key="1">
    <source>
        <dbReference type="EMBL" id="SHE48214.1"/>
    </source>
</evidence>
<reference evidence="1" key="1">
    <citation type="submission" date="2016-11" db="EMBL/GenBank/DDBJ databases">
        <authorList>
            <person name="Varghese N."/>
            <person name="Submissions S."/>
        </authorList>
    </citation>
    <scope>NUCLEOTIDE SEQUENCE [LARGE SCALE GENOMIC DNA]</scope>
    <source>
        <strain evidence="1">DSM 16785</strain>
    </source>
</reference>
<dbReference type="STRING" id="1122195.SAMN02745164_00516"/>
<comment type="caution">
    <text evidence="1">The sequence shown here is derived from an EMBL/GenBank/DDBJ whole genome shotgun (WGS) entry which is preliminary data.</text>
</comment>
<protein>
    <submittedName>
        <fullName evidence="1">Uncharacterized protein</fullName>
    </submittedName>
</protein>
<proteinExistence type="predicted"/>
<name>A0A1M4TUY5_MARH1</name>
<gene>
    <name evidence="1" type="ORF">SAMN02745164_00516</name>
</gene>
<dbReference type="RefSeq" id="WP_072863148.1">
    <property type="nucleotide sequence ID" value="NZ_FQUI01000005.1"/>
</dbReference>
<accession>A0A1M4TUY5</accession>
<dbReference type="AlphaFoldDB" id="A0A1M4TUY5"/>
<evidence type="ECO:0000313" key="2">
    <source>
        <dbReference type="Proteomes" id="UP000184334"/>
    </source>
</evidence>